<dbReference type="Gene3D" id="3.40.50.620">
    <property type="entry name" value="HUPs"/>
    <property type="match status" value="1"/>
</dbReference>
<name>A0A1I7WI93_HETBA</name>
<evidence type="ECO:0000256" key="2">
    <source>
        <dbReference type="ARBA" id="ARBA00026101"/>
    </source>
</evidence>
<organism evidence="4 5">
    <name type="scientific">Heterorhabditis bacteriophora</name>
    <name type="common">Entomopathogenic nematode worm</name>
    <dbReference type="NCBI Taxonomy" id="37862"/>
    <lineage>
        <taxon>Eukaryota</taxon>
        <taxon>Metazoa</taxon>
        <taxon>Ecdysozoa</taxon>
        <taxon>Nematoda</taxon>
        <taxon>Chromadorea</taxon>
        <taxon>Rhabditida</taxon>
        <taxon>Rhabditina</taxon>
        <taxon>Rhabditomorpha</taxon>
        <taxon>Strongyloidea</taxon>
        <taxon>Heterorhabditidae</taxon>
        <taxon>Heterorhabditis</taxon>
    </lineage>
</organism>
<evidence type="ECO:0000313" key="4">
    <source>
        <dbReference type="Proteomes" id="UP000095283"/>
    </source>
</evidence>
<sequence>MCRIKFSMNLKFELIVFFKDNFISICIFSAERQIRVYVDGVFDLFHYGHMEFLRQTKAFFPDILVIAGGNIHITISAHNLVHVWNNSKKVKYHIKEIARPRMRISRHPFNMLLEFSCKFYHYVLENFPLKKRYLVLHAENIFLIAQEDLSTEILAKNSTITINTQIIKHLSTKIRKRKQFWQNTTNFLRQINIYLHY</sequence>
<dbReference type="AlphaFoldDB" id="A0A1I7WI93"/>
<dbReference type="GO" id="GO:0004105">
    <property type="term" value="F:choline-phosphate cytidylyltransferase activity"/>
    <property type="evidence" value="ECO:0007669"/>
    <property type="project" value="UniProtKB-EC"/>
</dbReference>
<evidence type="ECO:0000259" key="3">
    <source>
        <dbReference type="Pfam" id="PF01467"/>
    </source>
</evidence>
<dbReference type="Pfam" id="PF01467">
    <property type="entry name" value="CTP_transf_like"/>
    <property type="match status" value="1"/>
</dbReference>
<comment type="pathway">
    <text evidence="1">Phospholipid metabolism; phosphatidylcholine biosynthesis; phosphatidylcholine from phosphocholine: step 1/2.</text>
</comment>
<dbReference type="SUPFAM" id="SSF52374">
    <property type="entry name" value="Nucleotidylyl transferase"/>
    <property type="match status" value="1"/>
</dbReference>
<dbReference type="Proteomes" id="UP000095283">
    <property type="component" value="Unplaced"/>
</dbReference>
<dbReference type="PANTHER" id="PTHR10739">
    <property type="entry name" value="CYTIDYLYLTRANSFERASE"/>
    <property type="match status" value="1"/>
</dbReference>
<evidence type="ECO:0000256" key="1">
    <source>
        <dbReference type="ARBA" id="ARBA00025706"/>
    </source>
</evidence>
<keyword evidence="4" id="KW-1185">Reference proteome</keyword>
<dbReference type="InterPro" id="IPR004821">
    <property type="entry name" value="Cyt_trans-like"/>
</dbReference>
<dbReference type="InterPro" id="IPR045049">
    <property type="entry name" value="Pcy1-like"/>
</dbReference>
<dbReference type="WBParaSite" id="Hba_04686">
    <property type="protein sequence ID" value="Hba_04686"/>
    <property type="gene ID" value="Hba_04686"/>
</dbReference>
<reference evidence="5" key="1">
    <citation type="submission" date="2016-11" db="UniProtKB">
        <authorList>
            <consortium name="WormBaseParasite"/>
        </authorList>
    </citation>
    <scope>IDENTIFICATION</scope>
</reference>
<proteinExistence type="predicted"/>
<feature type="domain" description="Cytidyltransferase-like" evidence="3">
    <location>
        <begin position="37"/>
        <end position="67"/>
    </location>
</feature>
<dbReference type="InterPro" id="IPR014729">
    <property type="entry name" value="Rossmann-like_a/b/a_fold"/>
</dbReference>
<dbReference type="EC" id="2.7.7.15" evidence="2"/>
<evidence type="ECO:0000313" key="5">
    <source>
        <dbReference type="WBParaSite" id="Hba_04686"/>
    </source>
</evidence>
<dbReference type="PANTHER" id="PTHR10739:SF13">
    <property type="entry name" value="CHOLINE-PHOSPHATE CYTIDYLYLTRANSFERASE"/>
    <property type="match status" value="1"/>
</dbReference>
<dbReference type="NCBIfam" id="TIGR00125">
    <property type="entry name" value="cyt_tran_rel"/>
    <property type="match status" value="1"/>
</dbReference>
<dbReference type="GO" id="GO:0031210">
    <property type="term" value="F:phosphatidylcholine binding"/>
    <property type="evidence" value="ECO:0007669"/>
    <property type="project" value="TreeGrafter"/>
</dbReference>
<protein>
    <recommendedName>
        <fullName evidence="2">choline-phosphate cytidylyltransferase</fullName>
        <ecNumber evidence="2">2.7.7.15</ecNumber>
    </recommendedName>
</protein>
<accession>A0A1I7WI93</accession>